<dbReference type="GO" id="GO:0046872">
    <property type="term" value="F:metal ion binding"/>
    <property type="evidence" value="ECO:0007669"/>
    <property type="project" value="UniProtKB-UniRule"/>
</dbReference>
<keyword evidence="4" id="KW-1003">Cell membrane</keyword>
<organism evidence="20 21">
    <name type="scientific">Rubinisphaera italica</name>
    <dbReference type="NCBI Taxonomy" id="2527969"/>
    <lineage>
        <taxon>Bacteria</taxon>
        <taxon>Pseudomonadati</taxon>
        <taxon>Planctomycetota</taxon>
        <taxon>Planctomycetia</taxon>
        <taxon>Planctomycetales</taxon>
        <taxon>Planctomycetaceae</taxon>
        <taxon>Rubinisphaera</taxon>
    </lineage>
</organism>
<comment type="caution">
    <text evidence="20">The sequence shown here is derived from an EMBL/GenBank/DDBJ whole genome shotgun (WGS) entry which is preliminary data.</text>
</comment>
<dbReference type="PANTHER" id="PTHR30040:SF2">
    <property type="entry name" value="FAD:PROTEIN FMN TRANSFERASE"/>
    <property type="match status" value="1"/>
</dbReference>
<evidence type="ECO:0000313" key="20">
    <source>
        <dbReference type="EMBL" id="TWT62552.1"/>
    </source>
</evidence>
<evidence type="ECO:0000256" key="19">
    <source>
        <dbReference type="PIRSR" id="PIRSR006268-2"/>
    </source>
</evidence>
<keyword evidence="11 18" id="KW-0460">Magnesium</keyword>
<evidence type="ECO:0000256" key="12">
    <source>
        <dbReference type="ARBA" id="ARBA00023136"/>
    </source>
</evidence>
<feature type="binding site" evidence="19">
    <location>
        <position position="186"/>
    </location>
    <ligand>
        <name>Mg(2+)</name>
        <dbReference type="ChEBI" id="CHEBI:18420"/>
    </ligand>
</feature>
<protein>
    <recommendedName>
        <fullName evidence="3 18">FAD:protein FMN transferase</fullName>
        <ecNumber evidence="2 18">2.7.1.180</ecNumber>
    </recommendedName>
    <alternativeName>
        <fullName evidence="15 18">Flavin transferase</fullName>
    </alternativeName>
</protein>
<proteinExistence type="inferred from homology"/>
<evidence type="ECO:0000256" key="5">
    <source>
        <dbReference type="ARBA" id="ARBA00022519"/>
    </source>
</evidence>
<evidence type="ECO:0000256" key="8">
    <source>
        <dbReference type="ARBA" id="ARBA00022723"/>
    </source>
</evidence>
<dbReference type="InterPro" id="IPR003374">
    <property type="entry name" value="ApbE-like_sf"/>
</dbReference>
<evidence type="ECO:0000256" key="2">
    <source>
        <dbReference type="ARBA" id="ARBA00011955"/>
    </source>
</evidence>
<feature type="binding site" evidence="19">
    <location>
        <position position="300"/>
    </location>
    <ligand>
        <name>Mg(2+)</name>
        <dbReference type="ChEBI" id="CHEBI:18420"/>
    </ligand>
</feature>
<reference evidence="20 21" key="1">
    <citation type="submission" date="2019-02" db="EMBL/GenBank/DDBJ databases">
        <title>Deep-cultivation of Planctomycetes and their phenomic and genomic characterization uncovers novel biology.</title>
        <authorList>
            <person name="Wiegand S."/>
            <person name="Jogler M."/>
            <person name="Boedeker C."/>
            <person name="Pinto D."/>
            <person name="Vollmers J."/>
            <person name="Rivas-Marin E."/>
            <person name="Kohn T."/>
            <person name="Peeters S.H."/>
            <person name="Heuer A."/>
            <person name="Rast P."/>
            <person name="Oberbeckmann S."/>
            <person name="Bunk B."/>
            <person name="Jeske O."/>
            <person name="Meyerdierks A."/>
            <person name="Storesund J.E."/>
            <person name="Kallscheuer N."/>
            <person name="Luecker S."/>
            <person name="Lage O.M."/>
            <person name="Pohl T."/>
            <person name="Merkel B.J."/>
            <person name="Hornburger P."/>
            <person name="Mueller R.-W."/>
            <person name="Bruemmer F."/>
            <person name="Labrenz M."/>
            <person name="Spormann A.M."/>
            <person name="Op Den Camp H."/>
            <person name="Overmann J."/>
            <person name="Amann R."/>
            <person name="Jetten M.S.M."/>
            <person name="Mascher T."/>
            <person name="Medema M.H."/>
            <person name="Devos D.P."/>
            <person name="Kaster A.-K."/>
            <person name="Ovreas L."/>
            <person name="Rohde M."/>
            <person name="Galperin M.Y."/>
            <person name="Jogler C."/>
        </authorList>
    </citation>
    <scope>NUCLEOTIDE SEQUENCE [LARGE SCALE GENOMIC DNA]</scope>
    <source>
        <strain evidence="20 21">Pan54</strain>
    </source>
</reference>
<keyword evidence="8 18" id="KW-0479">Metal-binding</keyword>
<keyword evidence="5" id="KW-0997">Cell inner membrane</keyword>
<comment type="catalytic activity">
    <reaction evidence="16 18">
        <text>L-threonyl-[protein] + FAD = FMN-L-threonyl-[protein] + AMP + H(+)</text>
        <dbReference type="Rhea" id="RHEA:36847"/>
        <dbReference type="Rhea" id="RHEA-COMP:11060"/>
        <dbReference type="Rhea" id="RHEA-COMP:11061"/>
        <dbReference type="ChEBI" id="CHEBI:15378"/>
        <dbReference type="ChEBI" id="CHEBI:30013"/>
        <dbReference type="ChEBI" id="CHEBI:57692"/>
        <dbReference type="ChEBI" id="CHEBI:74257"/>
        <dbReference type="ChEBI" id="CHEBI:456215"/>
        <dbReference type="EC" id="2.7.1.180"/>
    </reaction>
</comment>
<accession>A0A5C5XLF3</accession>
<evidence type="ECO:0000256" key="11">
    <source>
        <dbReference type="ARBA" id="ARBA00022842"/>
    </source>
</evidence>
<dbReference type="EC" id="2.7.1.180" evidence="2 18"/>
<evidence type="ECO:0000256" key="15">
    <source>
        <dbReference type="ARBA" id="ARBA00031306"/>
    </source>
</evidence>
<gene>
    <name evidence="20" type="primary">apbE_1</name>
    <name evidence="20" type="ORF">Pan54_32950</name>
</gene>
<dbReference type="FunFam" id="3.10.520.10:FF:000001">
    <property type="entry name" value="FAD:protein FMN transferase"/>
    <property type="match status" value="1"/>
</dbReference>
<dbReference type="Proteomes" id="UP000316095">
    <property type="component" value="Unassembled WGS sequence"/>
</dbReference>
<keyword evidence="12" id="KW-0472">Membrane</keyword>
<dbReference type="InterPro" id="IPR024932">
    <property type="entry name" value="ApbE"/>
</dbReference>
<dbReference type="EMBL" id="SJPG01000001">
    <property type="protein sequence ID" value="TWT62552.1"/>
    <property type="molecule type" value="Genomic_DNA"/>
</dbReference>
<name>A0A5C5XLF3_9PLAN</name>
<keyword evidence="21" id="KW-1185">Reference proteome</keyword>
<keyword evidence="7 18" id="KW-0808">Transferase</keyword>
<evidence type="ECO:0000256" key="9">
    <source>
        <dbReference type="ARBA" id="ARBA00022729"/>
    </source>
</evidence>
<evidence type="ECO:0000256" key="6">
    <source>
        <dbReference type="ARBA" id="ARBA00022630"/>
    </source>
</evidence>
<keyword evidence="10 18" id="KW-0274">FAD</keyword>
<dbReference type="PIRSF" id="PIRSF006268">
    <property type="entry name" value="ApbE"/>
    <property type="match status" value="1"/>
</dbReference>
<dbReference type="GO" id="GO:0005886">
    <property type="term" value="C:plasma membrane"/>
    <property type="evidence" value="ECO:0007669"/>
    <property type="project" value="UniProtKB-SubCell"/>
</dbReference>
<evidence type="ECO:0000256" key="18">
    <source>
        <dbReference type="PIRNR" id="PIRNR006268"/>
    </source>
</evidence>
<keyword evidence="14 20" id="KW-0449">Lipoprotein</keyword>
<evidence type="ECO:0000256" key="4">
    <source>
        <dbReference type="ARBA" id="ARBA00022475"/>
    </source>
</evidence>
<comment type="cofactor">
    <cofactor evidence="19">
        <name>Mg(2+)</name>
        <dbReference type="ChEBI" id="CHEBI:18420"/>
    </cofactor>
    <cofactor evidence="19">
        <name>Mn(2+)</name>
        <dbReference type="ChEBI" id="CHEBI:29035"/>
    </cofactor>
    <text evidence="19">Magnesium. Can also use manganese.</text>
</comment>
<dbReference type="PANTHER" id="PTHR30040">
    <property type="entry name" value="THIAMINE BIOSYNTHESIS LIPOPROTEIN APBE"/>
    <property type="match status" value="1"/>
</dbReference>
<feature type="binding site" evidence="19">
    <location>
        <position position="304"/>
    </location>
    <ligand>
        <name>Mg(2+)</name>
        <dbReference type="ChEBI" id="CHEBI:18420"/>
    </ligand>
</feature>
<dbReference type="Pfam" id="PF02424">
    <property type="entry name" value="ApbE"/>
    <property type="match status" value="1"/>
</dbReference>
<evidence type="ECO:0000256" key="1">
    <source>
        <dbReference type="ARBA" id="ARBA00008282"/>
    </source>
</evidence>
<evidence type="ECO:0000256" key="14">
    <source>
        <dbReference type="ARBA" id="ARBA00023288"/>
    </source>
</evidence>
<evidence type="ECO:0000256" key="3">
    <source>
        <dbReference type="ARBA" id="ARBA00016337"/>
    </source>
</evidence>
<evidence type="ECO:0000256" key="17">
    <source>
        <dbReference type="ARBA" id="ARBA00060485"/>
    </source>
</evidence>
<keyword evidence="13" id="KW-0564">Palmitate</keyword>
<comment type="similarity">
    <text evidence="1 18">Belongs to the ApbE family.</text>
</comment>
<dbReference type="SUPFAM" id="SSF143631">
    <property type="entry name" value="ApbE-like"/>
    <property type="match status" value="1"/>
</dbReference>
<evidence type="ECO:0000256" key="7">
    <source>
        <dbReference type="ARBA" id="ARBA00022679"/>
    </source>
</evidence>
<evidence type="ECO:0000256" key="10">
    <source>
        <dbReference type="ARBA" id="ARBA00022827"/>
    </source>
</evidence>
<evidence type="ECO:0000256" key="16">
    <source>
        <dbReference type="ARBA" id="ARBA00048540"/>
    </source>
</evidence>
<evidence type="ECO:0000313" key="21">
    <source>
        <dbReference type="Proteomes" id="UP000316095"/>
    </source>
</evidence>
<keyword evidence="9" id="KW-0732">Signal</keyword>
<comment type="subcellular location">
    <subcellularLocation>
        <location evidence="17">Cell inner membrane</location>
        <topology evidence="17">Lipid-anchor</topology>
        <orientation evidence="17">Periplasmic side</orientation>
    </subcellularLocation>
</comment>
<evidence type="ECO:0000256" key="13">
    <source>
        <dbReference type="ARBA" id="ARBA00023139"/>
    </source>
</evidence>
<sequence>MNGDRITRFHKFALCLILAESVFCSGCQQNEEAFKPIKITGSTMGTFYEVTIADDLPPDQIPKLTNRINELLEQINAEMSTYDPQSEISQFNQSESLDWFPVSPGFAQVVNEAIIFSIITNGAFDPTVGPLVDLWHFGPEIKDRKIPTQEQIDEVMSYVGAHQLKARLNPPAIRKTIPNLRLDLSAIAKGYAVDVIAEELKTQGVQGGLVNIGGEVVAVGRKEDGTKWRLGIEKPIEGKRDIERIVHLSDVAMATSGDYRNYYEVDGVRYSHTIDPITGRPVTHHLRSVSVLSDSCLAADVYATALMVMGMAKAKNFAANHELAVGLQEREETQADNYFSPEFLNQTKE</sequence>
<dbReference type="AlphaFoldDB" id="A0A5C5XLF3"/>
<dbReference type="GO" id="GO:0016740">
    <property type="term" value="F:transferase activity"/>
    <property type="evidence" value="ECO:0007669"/>
    <property type="project" value="UniProtKB-UniRule"/>
</dbReference>
<keyword evidence="6 18" id="KW-0285">Flavoprotein</keyword>
<dbReference type="Gene3D" id="3.10.520.10">
    <property type="entry name" value="ApbE-like domains"/>
    <property type="match status" value="1"/>
</dbReference>